<dbReference type="EMBL" id="JAZDWU010000005">
    <property type="protein sequence ID" value="KAL0001426.1"/>
    <property type="molecule type" value="Genomic_DNA"/>
</dbReference>
<proteinExistence type="predicted"/>
<keyword evidence="2" id="KW-1185">Reference proteome</keyword>
<protein>
    <submittedName>
        <fullName evidence="1">Uncharacterized protein</fullName>
    </submittedName>
</protein>
<dbReference type="AlphaFoldDB" id="A0AAW2CWM4"/>
<comment type="caution">
    <text evidence="1">The sequence shown here is derived from an EMBL/GenBank/DDBJ whole genome shotgun (WGS) entry which is preliminary data.</text>
</comment>
<dbReference type="Proteomes" id="UP001459277">
    <property type="component" value="Unassembled WGS sequence"/>
</dbReference>
<gene>
    <name evidence="1" type="ORF">SO802_015207</name>
</gene>
<sequence length="54" mass="5869">MESGTESEEYGLENVLEAIGEGVEEADNIDHDDYPYGRSSDWSCITDASSKLGP</sequence>
<evidence type="ECO:0000313" key="2">
    <source>
        <dbReference type="Proteomes" id="UP001459277"/>
    </source>
</evidence>
<evidence type="ECO:0000313" key="1">
    <source>
        <dbReference type="EMBL" id="KAL0001426.1"/>
    </source>
</evidence>
<accession>A0AAW2CWM4</accession>
<reference evidence="1 2" key="1">
    <citation type="submission" date="2024-01" db="EMBL/GenBank/DDBJ databases">
        <title>A telomere-to-telomere, gap-free genome of sweet tea (Lithocarpus litseifolius).</title>
        <authorList>
            <person name="Zhou J."/>
        </authorList>
    </citation>
    <scope>NUCLEOTIDE SEQUENCE [LARGE SCALE GENOMIC DNA]</scope>
    <source>
        <strain evidence="1">Zhou-2022a</strain>
        <tissue evidence="1">Leaf</tissue>
    </source>
</reference>
<organism evidence="1 2">
    <name type="scientific">Lithocarpus litseifolius</name>
    <dbReference type="NCBI Taxonomy" id="425828"/>
    <lineage>
        <taxon>Eukaryota</taxon>
        <taxon>Viridiplantae</taxon>
        <taxon>Streptophyta</taxon>
        <taxon>Embryophyta</taxon>
        <taxon>Tracheophyta</taxon>
        <taxon>Spermatophyta</taxon>
        <taxon>Magnoliopsida</taxon>
        <taxon>eudicotyledons</taxon>
        <taxon>Gunneridae</taxon>
        <taxon>Pentapetalae</taxon>
        <taxon>rosids</taxon>
        <taxon>fabids</taxon>
        <taxon>Fagales</taxon>
        <taxon>Fagaceae</taxon>
        <taxon>Lithocarpus</taxon>
    </lineage>
</organism>
<name>A0AAW2CWM4_9ROSI</name>